<dbReference type="Proteomes" id="UP000242180">
    <property type="component" value="Unassembled WGS sequence"/>
</dbReference>
<organism evidence="2 3">
    <name type="scientific">Syncephalastrum racemosum</name>
    <name type="common">Filamentous fungus</name>
    <dbReference type="NCBI Taxonomy" id="13706"/>
    <lineage>
        <taxon>Eukaryota</taxon>
        <taxon>Fungi</taxon>
        <taxon>Fungi incertae sedis</taxon>
        <taxon>Mucoromycota</taxon>
        <taxon>Mucoromycotina</taxon>
        <taxon>Mucoromycetes</taxon>
        <taxon>Mucorales</taxon>
        <taxon>Syncephalastraceae</taxon>
        <taxon>Syncephalastrum</taxon>
    </lineage>
</organism>
<evidence type="ECO:0000313" key="2">
    <source>
        <dbReference type="EMBL" id="ORY97248.1"/>
    </source>
</evidence>
<sequence>MHPIKYYWRILLKSKSAPYEYHNEGRADVFGWVRIELPTESLCRLSASCISRSARFNINGSRSMVRNDRSKFRSPSSISVPSKRTTKDTKGYHEEAHHTLQSCSTFRMVTMATYTIHRSVKSTSDTPVNQGKQSFTVEIPVRPHAAVPYTASP</sequence>
<accession>A0A1X2HEA1</accession>
<evidence type="ECO:0000313" key="3">
    <source>
        <dbReference type="Proteomes" id="UP000242180"/>
    </source>
</evidence>
<comment type="caution">
    <text evidence="2">The sequence shown here is derived from an EMBL/GenBank/DDBJ whole genome shotgun (WGS) entry which is preliminary data.</text>
</comment>
<gene>
    <name evidence="2" type="ORF">BCR43DRAFT_233887</name>
</gene>
<reference evidence="2 3" key="1">
    <citation type="submission" date="2016-07" db="EMBL/GenBank/DDBJ databases">
        <title>Pervasive Adenine N6-methylation of Active Genes in Fungi.</title>
        <authorList>
            <consortium name="DOE Joint Genome Institute"/>
            <person name="Mondo S.J."/>
            <person name="Dannebaum R.O."/>
            <person name="Kuo R.C."/>
            <person name="Labutti K."/>
            <person name="Haridas S."/>
            <person name="Kuo A."/>
            <person name="Salamov A."/>
            <person name="Ahrendt S.R."/>
            <person name="Lipzen A."/>
            <person name="Sullivan W."/>
            <person name="Andreopoulos W.B."/>
            <person name="Clum A."/>
            <person name="Lindquist E."/>
            <person name="Daum C."/>
            <person name="Ramamoorthy G.K."/>
            <person name="Gryganskyi A."/>
            <person name="Culley D."/>
            <person name="Magnuson J.K."/>
            <person name="James T.Y."/>
            <person name="O'Malley M.A."/>
            <person name="Stajich J.E."/>
            <person name="Spatafora J.W."/>
            <person name="Visel A."/>
            <person name="Grigoriev I.V."/>
        </authorList>
    </citation>
    <scope>NUCLEOTIDE SEQUENCE [LARGE SCALE GENOMIC DNA]</scope>
    <source>
        <strain evidence="2 3">NRRL 2496</strain>
    </source>
</reference>
<feature type="region of interest" description="Disordered" evidence="1">
    <location>
        <begin position="67"/>
        <end position="93"/>
    </location>
</feature>
<name>A0A1X2HEA1_SYNRA</name>
<dbReference type="EMBL" id="MCGN01000004">
    <property type="protein sequence ID" value="ORY97248.1"/>
    <property type="molecule type" value="Genomic_DNA"/>
</dbReference>
<evidence type="ECO:0000256" key="1">
    <source>
        <dbReference type="SAM" id="MobiDB-lite"/>
    </source>
</evidence>
<proteinExistence type="predicted"/>
<protein>
    <submittedName>
        <fullName evidence="2">Uncharacterized protein</fullName>
    </submittedName>
</protein>
<keyword evidence="3" id="KW-1185">Reference proteome</keyword>
<feature type="compositionally biased region" description="Polar residues" evidence="1">
    <location>
        <begin position="73"/>
        <end position="83"/>
    </location>
</feature>
<dbReference type="AlphaFoldDB" id="A0A1X2HEA1"/>
<dbReference type="InParanoid" id="A0A1X2HEA1"/>